<feature type="domain" description="MADS-box" evidence="6">
    <location>
        <begin position="8"/>
        <end position="68"/>
    </location>
</feature>
<dbReference type="CDD" id="cd00265">
    <property type="entry name" value="MADS_MEF2_like"/>
    <property type="match status" value="1"/>
</dbReference>
<dbReference type="PANTHER" id="PTHR11945">
    <property type="entry name" value="MADS BOX PROTEIN"/>
    <property type="match status" value="1"/>
</dbReference>
<evidence type="ECO:0000259" key="6">
    <source>
        <dbReference type="PROSITE" id="PS50066"/>
    </source>
</evidence>
<dbReference type="InterPro" id="IPR036879">
    <property type="entry name" value="TF_MADSbox_sf"/>
</dbReference>
<dbReference type="SUPFAM" id="SSF55455">
    <property type="entry name" value="SRF-like"/>
    <property type="match status" value="1"/>
</dbReference>
<dbReference type="InterPro" id="IPR033896">
    <property type="entry name" value="MEF2-like_N"/>
</dbReference>
<evidence type="ECO:0000256" key="1">
    <source>
        <dbReference type="ARBA" id="ARBA00004123"/>
    </source>
</evidence>
<accession>A0A2Z6N2C7</accession>
<comment type="subcellular location">
    <subcellularLocation>
        <location evidence="1">Nucleus</location>
    </subcellularLocation>
</comment>
<evidence type="ECO:0000313" key="7">
    <source>
        <dbReference type="EMBL" id="GAU38994.1"/>
    </source>
</evidence>
<dbReference type="PANTHER" id="PTHR11945:SF818">
    <property type="entry name" value="AGAMOUS-LIKE MADS-BOX PROTEIN AGL62"/>
    <property type="match status" value="1"/>
</dbReference>
<dbReference type="Gene3D" id="6.10.140.920">
    <property type="match status" value="1"/>
</dbReference>
<dbReference type="Gene3D" id="3.40.1810.10">
    <property type="entry name" value="Transcription factor, MADS-box"/>
    <property type="match status" value="1"/>
</dbReference>
<gene>
    <name evidence="7" type="ORF">TSUD_378700</name>
</gene>
<evidence type="ECO:0000256" key="3">
    <source>
        <dbReference type="ARBA" id="ARBA00023125"/>
    </source>
</evidence>
<dbReference type="GO" id="GO:0000978">
    <property type="term" value="F:RNA polymerase II cis-regulatory region sequence-specific DNA binding"/>
    <property type="evidence" value="ECO:0007669"/>
    <property type="project" value="TreeGrafter"/>
</dbReference>
<dbReference type="PRINTS" id="PR00404">
    <property type="entry name" value="MADSDOMAIN"/>
</dbReference>
<dbReference type="GO" id="GO:0046983">
    <property type="term" value="F:protein dimerization activity"/>
    <property type="evidence" value="ECO:0007669"/>
    <property type="project" value="InterPro"/>
</dbReference>
<dbReference type="PROSITE" id="PS50066">
    <property type="entry name" value="MADS_BOX_2"/>
    <property type="match status" value="1"/>
</dbReference>
<dbReference type="Pfam" id="PF00319">
    <property type="entry name" value="SRF-TF"/>
    <property type="match status" value="1"/>
</dbReference>
<dbReference type="OrthoDB" id="1933443at2759"/>
<keyword evidence="3" id="KW-0238">DNA-binding</keyword>
<dbReference type="SMART" id="SM00432">
    <property type="entry name" value="MADS"/>
    <property type="match status" value="1"/>
</dbReference>
<evidence type="ECO:0000313" key="8">
    <source>
        <dbReference type="Proteomes" id="UP000242715"/>
    </source>
</evidence>
<evidence type="ECO:0000256" key="5">
    <source>
        <dbReference type="ARBA" id="ARBA00023242"/>
    </source>
</evidence>
<evidence type="ECO:0000256" key="4">
    <source>
        <dbReference type="ARBA" id="ARBA00023163"/>
    </source>
</evidence>
<dbReference type="FunFam" id="3.40.1810.10:FF:000006">
    <property type="entry name" value="Agamous-like MADS-box protein AGL62"/>
    <property type="match status" value="1"/>
</dbReference>
<keyword evidence="4" id="KW-0804">Transcription</keyword>
<dbReference type="GO" id="GO:0005634">
    <property type="term" value="C:nucleus"/>
    <property type="evidence" value="ECO:0007669"/>
    <property type="project" value="UniProtKB-SubCell"/>
</dbReference>
<evidence type="ECO:0000256" key="2">
    <source>
        <dbReference type="ARBA" id="ARBA00023015"/>
    </source>
</evidence>
<dbReference type="GO" id="GO:0045944">
    <property type="term" value="P:positive regulation of transcription by RNA polymerase II"/>
    <property type="evidence" value="ECO:0007669"/>
    <property type="project" value="InterPro"/>
</dbReference>
<reference evidence="8" key="1">
    <citation type="journal article" date="2017" name="Front. Plant Sci.">
        <title>Climate Clever Clovers: New Paradigm to Reduce the Environmental Footprint of Ruminants by Breeding Low Methanogenic Forages Utilizing Haplotype Variation.</title>
        <authorList>
            <person name="Kaur P."/>
            <person name="Appels R."/>
            <person name="Bayer P.E."/>
            <person name="Keeble-Gagnere G."/>
            <person name="Wang J."/>
            <person name="Hirakawa H."/>
            <person name="Shirasawa K."/>
            <person name="Vercoe P."/>
            <person name="Stefanova K."/>
            <person name="Durmic Z."/>
            <person name="Nichols P."/>
            <person name="Revell C."/>
            <person name="Isobe S.N."/>
            <person name="Edwards D."/>
            <person name="Erskine W."/>
        </authorList>
    </citation>
    <scope>NUCLEOTIDE SEQUENCE [LARGE SCALE GENOMIC DNA]</scope>
    <source>
        <strain evidence="8">cv. Daliak</strain>
    </source>
</reference>
<keyword evidence="2" id="KW-0805">Transcription regulation</keyword>
<organism evidence="7 8">
    <name type="scientific">Trifolium subterraneum</name>
    <name type="common">Subterranean clover</name>
    <dbReference type="NCBI Taxonomy" id="3900"/>
    <lineage>
        <taxon>Eukaryota</taxon>
        <taxon>Viridiplantae</taxon>
        <taxon>Streptophyta</taxon>
        <taxon>Embryophyta</taxon>
        <taxon>Tracheophyta</taxon>
        <taxon>Spermatophyta</taxon>
        <taxon>Magnoliopsida</taxon>
        <taxon>eudicotyledons</taxon>
        <taxon>Gunneridae</taxon>
        <taxon>Pentapetalae</taxon>
        <taxon>rosids</taxon>
        <taxon>fabids</taxon>
        <taxon>Fabales</taxon>
        <taxon>Fabaceae</taxon>
        <taxon>Papilionoideae</taxon>
        <taxon>50 kb inversion clade</taxon>
        <taxon>NPAAA clade</taxon>
        <taxon>Hologalegina</taxon>
        <taxon>IRL clade</taxon>
        <taxon>Trifolieae</taxon>
        <taxon>Trifolium</taxon>
    </lineage>
</organism>
<dbReference type="Proteomes" id="UP000242715">
    <property type="component" value="Unassembled WGS sequence"/>
</dbReference>
<sequence>MSTGRKTRGRQKVAMKKISNESNLQVTFSKRRSGLFKKASELCTLCGAEVALVIFSPGEKVFSFGHPNLDVVIDHYLSHVPPQNHGVMQFIEIQRSANVRQLNTQLTHINNMLDNEKRRHDELSHLHKLFEDQYWWACPIDGMNQGELELFKNTMEDFKKRIDQQVDMLAIQGPPTQLQQFFVGNGSSPTMPFVHQSNAQMIPEQLFQNPMLQPHLFGFNNMGGGGGGYGFF</sequence>
<protein>
    <recommendedName>
        <fullName evidence="6">MADS-box domain-containing protein</fullName>
    </recommendedName>
</protein>
<dbReference type="AlphaFoldDB" id="A0A2Z6N2C7"/>
<dbReference type="EMBL" id="DF973740">
    <property type="protein sequence ID" value="GAU38994.1"/>
    <property type="molecule type" value="Genomic_DNA"/>
</dbReference>
<keyword evidence="5" id="KW-0539">Nucleus</keyword>
<dbReference type="InterPro" id="IPR002100">
    <property type="entry name" value="TF_MADSbox"/>
</dbReference>
<name>A0A2Z6N2C7_TRISU</name>
<dbReference type="GO" id="GO:0000981">
    <property type="term" value="F:DNA-binding transcription factor activity, RNA polymerase II-specific"/>
    <property type="evidence" value="ECO:0007669"/>
    <property type="project" value="TreeGrafter"/>
</dbReference>
<proteinExistence type="predicted"/>
<keyword evidence="8" id="KW-1185">Reference proteome</keyword>